<evidence type="ECO:0000313" key="2">
    <source>
        <dbReference type="Proteomes" id="UP001231649"/>
    </source>
</evidence>
<reference evidence="1" key="1">
    <citation type="submission" date="2023-03" db="EMBL/GenBank/DDBJ databases">
        <title>Chromosome-level genomes of two armyworms, Mythimna separata and Mythimna loreyi, provide insights into the biosynthesis and reception of sex pheromones.</title>
        <authorList>
            <person name="Zhao H."/>
        </authorList>
    </citation>
    <scope>NUCLEOTIDE SEQUENCE</scope>
    <source>
        <strain evidence="1">BeijingLab</strain>
    </source>
</reference>
<dbReference type="EMBL" id="CM056800">
    <property type="protein sequence ID" value="KAJ8709825.1"/>
    <property type="molecule type" value="Genomic_DNA"/>
</dbReference>
<sequence length="345" mass="39075">MELHHPMTYLQAKTPVFSFKQRRLKRNQNNPMHPALKSEMNPFANKLNKRTLEVVSNKNTEQPLKIMKVDLKEFKPNSGACLMSNSATVKPDAICLGVSSHLPSNVTKLPIIRTPPKGLLNSFNNEQKFIKPIKTEFLMQTETQNAEINRKRDGAAALNNTSEVENSQEQPIRTDPKIMKDGEITQPVKTARQPVNLRLRNIEDLLKPSVLRKMKQDKTDEIKTQLDKDITELLRRIRTEVENEILHKSSVASIQDAKIKKDIETLDKPTSPQEQNTSRTTKTLMVAEYEPIAESGKDKINLNLDEQKSQPGVFHIGVQTDPVAEFPNLAMLRSVAKEQSDSNLA</sequence>
<comment type="caution">
    <text evidence="1">The sequence shown here is derived from an EMBL/GenBank/DDBJ whole genome shotgun (WGS) entry which is preliminary data.</text>
</comment>
<protein>
    <submittedName>
        <fullName evidence="1">Uncharacterized protein</fullName>
    </submittedName>
</protein>
<keyword evidence="2" id="KW-1185">Reference proteome</keyword>
<gene>
    <name evidence="1" type="ORF">PYW08_009829</name>
</gene>
<name>A0ACC2Q700_9NEOP</name>
<proteinExistence type="predicted"/>
<organism evidence="1 2">
    <name type="scientific">Mythimna loreyi</name>
    <dbReference type="NCBI Taxonomy" id="667449"/>
    <lineage>
        <taxon>Eukaryota</taxon>
        <taxon>Metazoa</taxon>
        <taxon>Ecdysozoa</taxon>
        <taxon>Arthropoda</taxon>
        <taxon>Hexapoda</taxon>
        <taxon>Insecta</taxon>
        <taxon>Pterygota</taxon>
        <taxon>Neoptera</taxon>
        <taxon>Endopterygota</taxon>
        <taxon>Lepidoptera</taxon>
        <taxon>Glossata</taxon>
        <taxon>Ditrysia</taxon>
        <taxon>Noctuoidea</taxon>
        <taxon>Noctuidae</taxon>
        <taxon>Noctuinae</taxon>
        <taxon>Hadenini</taxon>
        <taxon>Mythimna</taxon>
    </lineage>
</organism>
<accession>A0ACC2Q700</accession>
<dbReference type="Proteomes" id="UP001231649">
    <property type="component" value="Chromosome 24"/>
</dbReference>
<evidence type="ECO:0000313" key="1">
    <source>
        <dbReference type="EMBL" id="KAJ8709825.1"/>
    </source>
</evidence>